<keyword evidence="3" id="KW-1185">Reference proteome</keyword>
<gene>
    <name evidence="2" type="ORF">EXE58_01445</name>
</gene>
<dbReference type="PROSITE" id="PS50022">
    <property type="entry name" value="FA58C_3"/>
    <property type="match status" value="1"/>
</dbReference>
<dbReference type="Gene3D" id="3.20.20.140">
    <property type="entry name" value="Metal-dependent hydrolases"/>
    <property type="match status" value="1"/>
</dbReference>
<dbReference type="SUPFAM" id="SSF51556">
    <property type="entry name" value="Metallo-dependent hydrolases"/>
    <property type="match status" value="1"/>
</dbReference>
<evidence type="ECO:0000313" key="2">
    <source>
        <dbReference type="EMBL" id="QBX54265.1"/>
    </source>
</evidence>
<dbReference type="InterPro" id="IPR032466">
    <property type="entry name" value="Metal_Hydrolase"/>
</dbReference>
<dbReference type="AlphaFoldDB" id="A0A4P7IB58"/>
<feature type="domain" description="F5/8 type C" evidence="1">
    <location>
        <begin position="542"/>
        <end position="681"/>
    </location>
</feature>
<accession>A0A4P7IB58</accession>
<name>A0A4P7IB58_9ACTN</name>
<sequence>MSRPTRSRVLLVLAVVVLALGIPLAAGGAASADGDRWWEPVDRPVPDSQINVVGEPLSGTDAQGDVRGFLEAHNHVFSNEGFGGRMICGKVFDPDGDIEEALKDCPEHYPNGIGAIFEHVTGGDDGTHDPVGYPTFTHWPSYKSLSHQQNYYAWMERAWRGGVRVMVNDLVTNGLICSLLPRDRGCNEMESIRLQAEKTRELESFVDDMYGGPGKGWFRIVTSPEQARQVVEAGKLAVVMGVEMSEPFGCKQVLGVPQCSKADIDRGLDEFKELGISSTFLCHKFDNALCGVRFDTGTTGIAVNAGQFLSTGTFWQTEKCTGPEADNPISSDDLTGLLSDLVPADPPAYDPAKRCNTRGLTALGEYALRGAMKRNMMVELDHMSVKAAGRTLDVMEQVGYPGAISSHSWMEPLWHERVYALGGLVAQYGHTADHFVEEWSREAPLREEYDKAYAFGTDMNGVGGTPAPRNGTTEVEYPFESFDGGSTLERQTTGERTWDVNVDGVAHYGLVPDWIEDLSLVGGEEIVDDLAAGAEMYLDTWTATSDWTAQTNLARGRATTASSTEWTLFGRLAPARATDGDLGTRWASGWSDDQWLRVDLGAVQQVGRVSLDWETAHALDYDVQVSVDGSTWTTVAAVRGSNGSLDTSVFTPQSARHVRVKMLRRATRYGYSVREVEVNAR</sequence>
<proteinExistence type="predicted"/>
<evidence type="ECO:0000313" key="3">
    <source>
        <dbReference type="Proteomes" id="UP000294853"/>
    </source>
</evidence>
<dbReference type="Proteomes" id="UP000294853">
    <property type="component" value="Chromosome"/>
</dbReference>
<dbReference type="RefSeq" id="WP_135266238.1">
    <property type="nucleotide sequence ID" value="NZ_CP038436.1"/>
</dbReference>
<dbReference type="InterPro" id="IPR008979">
    <property type="entry name" value="Galactose-bd-like_sf"/>
</dbReference>
<reference evidence="2 3" key="1">
    <citation type="submission" date="2019-03" db="EMBL/GenBank/DDBJ databases">
        <title>Three New Species of Nocardioides, Nocardioides euryhalodurans sp. nov., Nocardioides seonyuensis sp. nov. and Nocardioides eburneoflavus sp. nov. Iolated from Soil.</title>
        <authorList>
            <person name="Roh S.G."/>
            <person name="Lee C."/>
            <person name="Kim M.-K."/>
            <person name="Kim S.B."/>
        </authorList>
    </citation>
    <scope>NUCLEOTIDE SEQUENCE [LARGE SCALE GENOMIC DNA]</scope>
    <source>
        <strain evidence="2 3">MMS17-SY207-3</strain>
    </source>
</reference>
<dbReference type="Pfam" id="PF00754">
    <property type="entry name" value="F5_F8_type_C"/>
    <property type="match status" value="1"/>
</dbReference>
<dbReference type="KEGG" id="nsn:EXE58_01445"/>
<dbReference type="OrthoDB" id="6071905at2"/>
<dbReference type="InterPro" id="IPR000421">
    <property type="entry name" value="FA58C"/>
</dbReference>
<organism evidence="2 3">
    <name type="scientific">Nocardioides seonyuensis</name>
    <dbReference type="NCBI Taxonomy" id="2518371"/>
    <lineage>
        <taxon>Bacteria</taxon>
        <taxon>Bacillati</taxon>
        <taxon>Actinomycetota</taxon>
        <taxon>Actinomycetes</taxon>
        <taxon>Propionibacteriales</taxon>
        <taxon>Nocardioidaceae</taxon>
        <taxon>Nocardioides</taxon>
    </lineage>
</organism>
<evidence type="ECO:0000259" key="1">
    <source>
        <dbReference type="PROSITE" id="PS50022"/>
    </source>
</evidence>
<dbReference type="EMBL" id="CP038436">
    <property type="protein sequence ID" value="QBX54265.1"/>
    <property type="molecule type" value="Genomic_DNA"/>
</dbReference>
<dbReference type="SUPFAM" id="SSF49785">
    <property type="entry name" value="Galactose-binding domain-like"/>
    <property type="match status" value="1"/>
</dbReference>
<dbReference type="Gene3D" id="2.60.120.260">
    <property type="entry name" value="Galactose-binding domain-like"/>
    <property type="match status" value="1"/>
</dbReference>
<protein>
    <recommendedName>
        <fullName evidence="1">F5/8 type C domain-containing protein</fullName>
    </recommendedName>
</protein>